<feature type="transmembrane region" description="Helical" evidence="12">
    <location>
        <begin position="567"/>
        <end position="588"/>
    </location>
</feature>
<protein>
    <recommendedName>
        <fullName evidence="12 13">Multifunctional fusion protein</fullName>
    </recommendedName>
    <domain>
        <recommendedName>
            <fullName evidence="12">Protein translocase subunit SecD</fullName>
        </recommendedName>
    </domain>
    <domain>
        <recommendedName>
            <fullName evidence="13">Protein-export membrane protein SecF</fullName>
        </recommendedName>
    </domain>
</protein>
<keyword evidence="5 12" id="KW-0653">Protein transport</keyword>
<keyword evidence="6 12" id="KW-1133">Transmembrane helix</keyword>
<feature type="transmembrane region" description="Helical" evidence="12">
    <location>
        <begin position="260"/>
        <end position="278"/>
    </location>
</feature>
<evidence type="ECO:0000256" key="4">
    <source>
        <dbReference type="ARBA" id="ARBA00022692"/>
    </source>
</evidence>
<evidence type="ECO:0000259" key="14">
    <source>
        <dbReference type="Pfam" id="PF02355"/>
    </source>
</evidence>
<organism evidence="16 17">
    <name type="scientific">Lederbergia galactosidilytica</name>
    <dbReference type="NCBI Taxonomy" id="217031"/>
    <lineage>
        <taxon>Bacteria</taxon>
        <taxon>Bacillati</taxon>
        <taxon>Bacillota</taxon>
        <taxon>Bacilli</taxon>
        <taxon>Bacillales</taxon>
        <taxon>Bacillaceae</taxon>
        <taxon>Lederbergia</taxon>
    </lineage>
</organism>
<evidence type="ECO:0000256" key="2">
    <source>
        <dbReference type="ARBA" id="ARBA00022448"/>
    </source>
</evidence>
<dbReference type="GO" id="GO:0043952">
    <property type="term" value="P:protein transport by the Sec complex"/>
    <property type="evidence" value="ECO:0007669"/>
    <property type="project" value="UniProtKB-UniRule"/>
</dbReference>
<dbReference type="PANTHER" id="PTHR30081">
    <property type="entry name" value="PROTEIN-EXPORT MEMBRANE PROTEIN SEC"/>
    <property type="match status" value="1"/>
</dbReference>
<keyword evidence="8 12" id="KW-0472">Membrane</keyword>
<dbReference type="InterPro" id="IPR048631">
    <property type="entry name" value="SecD_1st"/>
</dbReference>
<dbReference type="Pfam" id="PF02355">
    <property type="entry name" value="SecD_SecF_C"/>
    <property type="match status" value="2"/>
</dbReference>
<feature type="transmembrane region" description="Helical" evidence="12">
    <location>
        <begin position="357"/>
        <end position="376"/>
    </location>
</feature>
<dbReference type="InterPro" id="IPR055344">
    <property type="entry name" value="SecD_SecF_C_bact"/>
</dbReference>
<dbReference type="InterPro" id="IPR022646">
    <property type="entry name" value="SecD/SecF_CS"/>
</dbReference>
<dbReference type="InterPro" id="IPR048634">
    <property type="entry name" value="SecD_SecF_C"/>
</dbReference>
<reference evidence="16 17" key="1">
    <citation type="submission" date="2015-05" db="EMBL/GenBank/DDBJ databases">
        <title>Comparison of genome.</title>
        <authorList>
            <person name="Zheng Z."/>
            <person name="Sun M."/>
        </authorList>
    </citation>
    <scope>NUCLEOTIDE SEQUENCE [LARGE SCALE GENOMIC DNA]</scope>
    <source>
        <strain evidence="16 17">G25-74</strain>
    </source>
</reference>
<feature type="transmembrane region" description="Helical" evidence="12">
    <location>
        <begin position="622"/>
        <end position="643"/>
    </location>
</feature>
<evidence type="ECO:0000256" key="10">
    <source>
        <dbReference type="ARBA" id="ARBA00060856"/>
    </source>
</evidence>
<evidence type="ECO:0000256" key="6">
    <source>
        <dbReference type="ARBA" id="ARBA00022989"/>
    </source>
</evidence>
<feature type="domain" description="Protein translocase subunit SecDF P1" evidence="15">
    <location>
        <begin position="65"/>
        <end position="121"/>
    </location>
</feature>
<feature type="transmembrane region" description="Helical" evidence="12">
    <location>
        <begin position="309"/>
        <end position="328"/>
    </location>
</feature>
<feature type="transmembrane region" description="Helical" evidence="12">
    <location>
        <begin position="595"/>
        <end position="616"/>
    </location>
</feature>
<evidence type="ECO:0000256" key="13">
    <source>
        <dbReference type="HAMAP-Rule" id="MF_01464"/>
    </source>
</evidence>
<comment type="similarity">
    <text evidence="10">In the C-terminal section; belongs to the SecD/SecF family. SecF subfamily.</text>
</comment>
<evidence type="ECO:0000256" key="11">
    <source>
        <dbReference type="ARBA" id="ARBA00061053"/>
    </source>
</evidence>
<feature type="domain" description="Protein export membrane protein SecD/SecF C-terminal" evidence="14">
    <location>
        <begin position="241"/>
        <end position="403"/>
    </location>
</feature>
<dbReference type="SUPFAM" id="SSF82866">
    <property type="entry name" value="Multidrug efflux transporter AcrB transmembrane domain"/>
    <property type="match status" value="2"/>
</dbReference>
<comment type="caution">
    <text evidence="16">The sequence shown here is derived from an EMBL/GenBank/DDBJ whole genome shotgun (WGS) entry which is preliminary data.</text>
</comment>
<feature type="transmembrane region" description="Helical" evidence="12">
    <location>
        <begin position="678"/>
        <end position="696"/>
    </location>
</feature>
<evidence type="ECO:0000259" key="15">
    <source>
        <dbReference type="Pfam" id="PF21760"/>
    </source>
</evidence>
<dbReference type="NCBIfam" id="TIGR01129">
    <property type="entry name" value="secD"/>
    <property type="match status" value="1"/>
</dbReference>
<dbReference type="NCBIfam" id="NF009581">
    <property type="entry name" value="PRK13024.1-1"/>
    <property type="match status" value="1"/>
</dbReference>
<dbReference type="AlphaFoldDB" id="A0A178A1X4"/>
<dbReference type="GO" id="GO:0006605">
    <property type="term" value="P:protein targeting"/>
    <property type="evidence" value="ECO:0007669"/>
    <property type="project" value="UniProtKB-UniRule"/>
</dbReference>
<keyword evidence="4 12" id="KW-0812">Transmembrane</keyword>
<keyword evidence="2 12" id="KW-0813">Transport</keyword>
<dbReference type="HAMAP" id="MF_01463_B">
    <property type="entry name" value="SecD_B"/>
    <property type="match status" value="1"/>
</dbReference>
<dbReference type="FunFam" id="1.20.1640.10:FF:000004">
    <property type="entry name" value="Protein translocase subunit SecD"/>
    <property type="match status" value="1"/>
</dbReference>
<feature type="transmembrane region" description="Helical" evidence="12">
    <location>
        <begin position="457"/>
        <end position="475"/>
    </location>
</feature>
<dbReference type="HAMAP" id="MF_01464_B">
    <property type="entry name" value="SecF_B"/>
    <property type="match status" value="1"/>
</dbReference>
<gene>
    <name evidence="12" type="primary">secD</name>
    <name evidence="13" type="synonym">secF</name>
    <name evidence="16" type="ORF">ABB05_04655</name>
</gene>
<sequence>MVKRGRIVAFFLIVLLLAGLGGTTTNEILKNIKLGLDLQGGFEVLYEVEPVDANQKIDKETLVHTTEALNKRINVLGVSEPNIQIEGTDRIRVQLPGVEDQEQARETIGTQAVLTFRDVNDKVMLDGTDLVEGAAKQSFKANTNEPIVLVEMKDRKKFRDVTQEIVDMAPDNILAIWLDFEEGVDSYKDSKNGNPKLLSDPYVRQVFNDTSVSIEGNFTTQEAKDLANLLNAGALPVKLKEVYSTSVGASFGEQALSKTVNAGILGVLLIFIFMIVYYRLPGIVATVTLSVYIYLILLVFNLMNAVLTLPGIAALILGVGMAVDANILTYERIKEEIKVGRTLSSAFKAGSKSSFTAILDANITTLLAAGVLFYFGESSVKGFATMLIVSILMSFFTAVFGSRWLLGLLIDSQFFKDKPGWFGVKRKSIFKLSENKTTHDLATPFDRFDFVKHRKKFYLFSSILIVAGIIVLSIFRLNLGIDFSSGTRVEIDAGKPITAEEVGSELSELGIDTQDIVLAGNNNEMGVARFKDVLNQEEIAQLKAHFNEKFGNEPNVSTVSPTVGKELIKNAFFALLIAAIGIIIYVSFRFEFAMGFTSILGLLHDAFFIVAIFSLTRLEVDLTFIAAVLTIVGYSINDTIVTFDRIRENMTAKRRLKTEEDIAMVVNQGLRQTLTRSINTVLTVIVTVVALLVLGSESIGNFSFALLVGLLAGTYSSIFISAQLWYDMKVRELRKNGPIDTVKEKKKWTDEPQV</sequence>
<dbReference type="GO" id="GO:0005886">
    <property type="term" value="C:plasma membrane"/>
    <property type="evidence" value="ECO:0007669"/>
    <property type="project" value="UniProtKB-SubCell"/>
</dbReference>
<keyword evidence="17" id="KW-1185">Reference proteome</keyword>
<comment type="subunit">
    <text evidence="12">Forms a complex with SecF. Part of the essential Sec protein translocation apparatus which comprises SecA, SecYEG and auxiliary proteins SecDF. Other proteins may also be involved.</text>
</comment>
<dbReference type="PANTHER" id="PTHR30081:SF1">
    <property type="entry name" value="PROTEIN TRANSLOCASE SUBUNIT SECD"/>
    <property type="match status" value="1"/>
</dbReference>
<dbReference type="Gene3D" id="3.30.70.3220">
    <property type="match status" value="1"/>
</dbReference>
<evidence type="ECO:0000256" key="5">
    <source>
        <dbReference type="ARBA" id="ARBA00022927"/>
    </source>
</evidence>
<dbReference type="NCBIfam" id="TIGR00966">
    <property type="entry name" value="transloc_SecF"/>
    <property type="match status" value="1"/>
</dbReference>
<dbReference type="InterPro" id="IPR005665">
    <property type="entry name" value="SecF_bac"/>
</dbReference>
<dbReference type="Gene3D" id="1.20.1640.10">
    <property type="entry name" value="Multidrug efflux transporter AcrB transmembrane domain"/>
    <property type="match status" value="2"/>
</dbReference>
<dbReference type="GO" id="GO:0015450">
    <property type="term" value="F:protein-transporting ATPase activity"/>
    <property type="evidence" value="ECO:0007669"/>
    <property type="project" value="InterPro"/>
</dbReference>
<feature type="domain" description="Protein export membrane protein SecD/SecF C-terminal" evidence="14">
    <location>
        <begin position="552"/>
        <end position="729"/>
    </location>
</feature>
<comment type="similarity">
    <text evidence="11">In the N-terminal section; belongs to the SecD/SecF family. SecD subfamily.</text>
</comment>
<dbReference type="EMBL" id="LDJR01000027">
    <property type="protein sequence ID" value="OAK74185.1"/>
    <property type="molecule type" value="Genomic_DNA"/>
</dbReference>
<feature type="transmembrane region" description="Helical" evidence="12">
    <location>
        <begin position="702"/>
        <end position="726"/>
    </location>
</feature>
<dbReference type="OrthoDB" id="9805019at2"/>
<evidence type="ECO:0000256" key="3">
    <source>
        <dbReference type="ARBA" id="ARBA00022475"/>
    </source>
</evidence>
<dbReference type="Pfam" id="PF21760">
    <property type="entry name" value="SecD_1st"/>
    <property type="match status" value="1"/>
</dbReference>
<dbReference type="Pfam" id="PF07549">
    <property type="entry name" value="Sec_GG"/>
    <property type="match status" value="1"/>
</dbReference>
<feature type="transmembrane region" description="Helical" evidence="12">
    <location>
        <begin position="382"/>
        <end position="406"/>
    </location>
</feature>
<dbReference type="GO" id="GO:0065002">
    <property type="term" value="P:intracellular protein transmembrane transport"/>
    <property type="evidence" value="ECO:0007669"/>
    <property type="project" value="UniProtKB-UniRule"/>
</dbReference>
<evidence type="ECO:0000256" key="12">
    <source>
        <dbReference type="HAMAP-Rule" id="MF_01463"/>
    </source>
</evidence>
<dbReference type="PRINTS" id="PR01755">
    <property type="entry name" value="SECFTRNLCASE"/>
</dbReference>
<comment type="function">
    <text evidence="9 12">Part of the Sec protein translocase complex. Interacts with the SecYEG preprotein conducting channel. SecDF uses the proton motive force (PMF) to complete protein translocation after the ATP-dependent function of SecA.</text>
</comment>
<comment type="subcellular location">
    <subcellularLocation>
        <location evidence="1 12">Cell membrane</location>
        <topology evidence="1 12">Multi-pass membrane protein</topology>
    </subcellularLocation>
</comment>
<comment type="similarity">
    <text evidence="12">Belongs to the SecD/SecF family. SecD subfamily.</text>
</comment>
<dbReference type="FunFam" id="1.20.1640.10:FF:000024">
    <property type="entry name" value="Multifunctional fusion protein"/>
    <property type="match status" value="1"/>
</dbReference>
<dbReference type="InterPro" id="IPR022813">
    <property type="entry name" value="SecD/SecF_arch_bac"/>
</dbReference>
<dbReference type="InterPro" id="IPR022645">
    <property type="entry name" value="SecD/SecF_bac"/>
</dbReference>
<accession>A0A178A1X4</accession>
<evidence type="ECO:0000256" key="7">
    <source>
        <dbReference type="ARBA" id="ARBA00023010"/>
    </source>
</evidence>
<evidence type="ECO:0000256" key="1">
    <source>
        <dbReference type="ARBA" id="ARBA00004651"/>
    </source>
</evidence>
<evidence type="ECO:0000313" key="17">
    <source>
        <dbReference type="Proteomes" id="UP000077881"/>
    </source>
</evidence>
<evidence type="ECO:0000256" key="8">
    <source>
        <dbReference type="ARBA" id="ARBA00023136"/>
    </source>
</evidence>
<name>A0A178A1X4_9BACI</name>
<keyword evidence="3 12" id="KW-1003">Cell membrane</keyword>
<evidence type="ECO:0000256" key="9">
    <source>
        <dbReference type="ARBA" id="ARBA00059018"/>
    </source>
</evidence>
<keyword evidence="7 12" id="KW-0811">Translocation</keyword>
<dbReference type="NCBIfam" id="TIGR00916">
    <property type="entry name" value="2A0604s01"/>
    <property type="match status" value="2"/>
</dbReference>
<feature type="transmembrane region" description="Helical" evidence="12">
    <location>
        <begin position="283"/>
        <end position="303"/>
    </location>
</feature>
<dbReference type="RefSeq" id="WP_057986829.1">
    <property type="nucleotide sequence ID" value="NZ_JAGGKH010000007.1"/>
</dbReference>
<comment type="caution">
    <text evidence="12">Lacks conserved residue(s) required for the propagation of feature annotation.</text>
</comment>
<dbReference type="STRING" id="217031.ABB05_04655"/>
<comment type="subunit">
    <text evidence="13">Forms a complex with SecD. Part of the essential Sec protein translocation apparatus which comprises SecA, SecYEG and auxiliary proteins SecDF. Other proteins may also be involved.</text>
</comment>
<dbReference type="InterPro" id="IPR005791">
    <property type="entry name" value="SecD"/>
</dbReference>
<evidence type="ECO:0000313" key="16">
    <source>
        <dbReference type="EMBL" id="OAK74185.1"/>
    </source>
</evidence>
<dbReference type="Proteomes" id="UP000077881">
    <property type="component" value="Unassembled WGS sequence"/>
</dbReference>
<dbReference type="PATRIC" id="fig|217031.6.peg.1009"/>
<proteinExistence type="inferred from homology"/>
<comment type="similarity">
    <text evidence="13">Belongs to the SecD/SecF family. SecF subfamily.</text>
</comment>